<sequence>MFLHRLSRSLGRSCKFTSIFLFNTNSALKNRTS</sequence>
<name>A0A8S5RZW1_9CAUD</name>
<proteinExistence type="predicted"/>
<accession>A0A8S5RZW1</accession>
<dbReference type="EMBL" id="BK032511">
    <property type="protein sequence ID" value="DAF44309.1"/>
    <property type="molecule type" value="Genomic_DNA"/>
</dbReference>
<organism evidence="1">
    <name type="scientific">Podoviridae sp. ct8Lf7</name>
    <dbReference type="NCBI Taxonomy" id="2827723"/>
    <lineage>
        <taxon>Viruses</taxon>
        <taxon>Duplodnaviria</taxon>
        <taxon>Heunggongvirae</taxon>
        <taxon>Uroviricota</taxon>
        <taxon>Caudoviricetes</taxon>
    </lineage>
</organism>
<reference evidence="1" key="1">
    <citation type="journal article" date="2021" name="Proc. Natl. Acad. Sci. U.S.A.">
        <title>A Catalog of Tens of Thousands of Viruses from Human Metagenomes Reveals Hidden Associations with Chronic Diseases.</title>
        <authorList>
            <person name="Tisza M.J."/>
            <person name="Buck C.B."/>
        </authorList>
    </citation>
    <scope>NUCLEOTIDE SEQUENCE</scope>
    <source>
        <strain evidence="1">Ct8Lf7</strain>
    </source>
</reference>
<protein>
    <submittedName>
        <fullName evidence="1">Uncharacterized protein</fullName>
    </submittedName>
</protein>
<evidence type="ECO:0000313" key="1">
    <source>
        <dbReference type="EMBL" id="DAF44309.1"/>
    </source>
</evidence>